<dbReference type="Pfam" id="PF24883">
    <property type="entry name" value="NPHP3_N"/>
    <property type="match status" value="1"/>
</dbReference>
<evidence type="ECO:0000259" key="4">
    <source>
        <dbReference type="Pfam" id="PF24883"/>
    </source>
</evidence>
<proteinExistence type="predicted"/>
<dbReference type="OMA" id="FKGQAEI"/>
<dbReference type="OrthoDB" id="1577640at2759"/>
<keyword evidence="1" id="KW-0677">Repeat</keyword>
<feature type="repeat" description="ANK" evidence="2">
    <location>
        <begin position="814"/>
        <end position="843"/>
    </location>
</feature>
<dbReference type="SUPFAM" id="SSF52540">
    <property type="entry name" value="P-loop containing nucleoside triphosphate hydrolases"/>
    <property type="match status" value="1"/>
</dbReference>
<accession>M2MKC0</accession>
<feature type="repeat" description="ANK" evidence="2">
    <location>
        <begin position="877"/>
        <end position="909"/>
    </location>
</feature>
<dbReference type="HOGENOM" id="CLU_000288_34_23_1"/>
<evidence type="ECO:0000313" key="5">
    <source>
        <dbReference type="EMBL" id="EMC97141.1"/>
    </source>
</evidence>
<organism evidence="5 6">
    <name type="scientific">Baudoinia panamericana (strain UAMH 10762)</name>
    <name type="common">Angels' share fungus</name>
    <name type="synonym">Baudoinia compniacensis (strain UAMH 10762)</name>
    <dbReference type="NCBI Taxonomy" id="717646"/>
    <lineage>
        <taxon>Eukaryota</taxon>
        <taxon>Fungi</taxon>
        <taxon>Dikarya</taxon>
        <taxon>Ascomycota</taxon>
        <taxon>Pezizomycotina</taxon>
        <taxon>Dothideomycetes</taxon>
        <taxon>Dothideomycetidae</taxon>
        <taxon>Mycosphaerellales</taxon>
        <taxon>Teratosphaeriaceae</taxon>
        <taxon>Baudoinia</taxon>
    </lineage>
</organism>
<dbReference type="InterPro" id="IPR002110">
    <property type="entry name" value="Ankyrin_rpt"/>
</dbReference>
<dbReference type="PROSITE" id="PS50297">
    <property type="entry name" value="ANK_REP_REGION"/>
    <property type="match status" value="6"/>
</dbReference>
<name>M2MKC0_BAUPA</name>
<dbReference type="AlphaFoldDB" id="M2MKC0"/>
<dbReference type="SMART" id="SM00248">
    <property type="entry name" value="ANK"/>
    <property type="match status" value="9"/>
</dbReference>
<feature type="region of interest" description="Disordered" evidence="3">
    <location>
        <begin position="523"/>
        <end position="542"/>
    </location>
</feature>
<feature type="repeat" description="ANK" evidence="2">
    <location>
        <begin position="712"/>
        <end position="744"/>
    </location>
</feature>
<reference evidence="5 6" key="1">
    <citation type="journal article" date="2012" name="PLoS Pathog.">
        <title>Diverse lifestyles and strategies of plant pathogenesis encoded in the genomes of eighteen Dothideomycetes fungi.</title>
        <authorList>
            <person name="Ohm R.A."/>
            <person name="Feau N."/>
            <person name="Henrissat B."/>
            <person name="Schoch C.L."/>
            <person name="Horwitz B.A."/>
            <person name="Barry K.W."/>
            <person name="Condon B.J."/>
            <person name="Copeland A.C."/>
            <person name="Dhillon B."/>
            <person name="Glaser F."/>
            <person name="Hesse C.N."/>
            <person name="Kosti I."/>
            <person name="LaButti K."/>
            <person name="Lindquist E.A."/>
            <person name="Lucas S."/>
            <person name="Salamov A.A."/>
            <person name="Bradshaw R.E."/>
            <person name="Ciuffetti L."/>
            <person name="Hamelin R.C."/>
            <person name="Kema G.H.J."/>
            <person name="Lawrence C."/>
            <person name="Scott J.A."/>
            <person name="Spatafora J.W."/>
            <person name="Turgeon B.G."/>
            <person name="de Wit P.J.G.M."/>
            <person name="Zhong S."/>
            <person name="Goodwin S.B."/>
            <person name="Grigoriev I.V."/>
        </authorList>
    </citation>
    <scope>NUCLEOTIDE SEQUENCE [LARGE SCALE GENOMIC DNA]</scope>
    <source>
        <strain evidence="5 6">UAMH 10762</strain>
    </source>
</reference>
<dbReference type="PANTHER" id="PTHR10039">
    <property type="entry name" value="AMELOGENIN"/>
    <property type="match status" value="1"/>
</dbReference>
<dbReference type="SUPFAM" id="SSF48403">
    <property type="entry name" value="Ankyrin repeat"/>
    <property type="match status" value="1"/>
</dbReference>
<dbReference type="InterPro" id="IPR056884">
    <property type="entry name" value="NPHP3-like_N"/>
</dbReference>
<dbReference type="GeneID" id="19107116"/>
<dbReference type="EMBL" id="KB445554">
    <property type="protein sequence ID" value="EMC97141.1"/>
    <property type="molecule type" value="Genomic_DNA"/>
</dbReference>
<feature type="repeat" description="ANK" evidence="2">
    <location>
        <begin position="910"/>
        <end position="939"/>
    </location>
</feature>
<dbReference type="RefSeq" id="XP_007675669.1">
    <property type="nucleotide sequence ID" value="XM_007677479.1"/>
</dbReference>
<keyword evidence="6" id="KW-1185">Reference proteome</keyword>
<dbReference type="PROSITE" id="PS50088">
    <property type="entry name" value="ANK_REPEAT"/>
    <property type="match status" value="7"/>
</dbReference>
<feature type="repeat" description="ANK" evidence="2">
    <location>
        <begin position="748"/>
        <end position="777"/>
    </location>
</feature>
<feature type="repeat" description="ANK" evidence="2">
    <location>
        <begin position="778"/>
        <end position="810"/>
    </location>
</feature>
<dbReference type="Gene3D" id="1.25.40.20">
    <property type="entry name" value="Ankyrin repeat-containing domain"/>
    <property type="match status" value="1"/>
</dbReference>
<evidence type="ECO:0000256" key="2">
    <source>
        <dbReference type="PROSITE-ProRule" id="PRU00023"/>
    </source>
</evidence>
<dbReference type="PANTHER" id="PTHR10039:SF16">
    <property type="entry name" value="GPI INOSITOL-DEACYLASE"/>
    <property type="match status" value="1"/>
</dbReference>
<evidence type="ECO:0000313" key="6">
    <source>
        <dbReference type="Proteomes" id="UP000011761"/>
    </source>
</evidence>
<evidence type="ECO:0000256" key="3">
    <source>
        <dbReference type="SAM" id="MobiDB-lite"/>
    </source>
</evidence>
<dbReference type="InterPro" id="IPR036770">
    <property type="entry name" value="Ankyrin_rpt-contain_sf"/>
</dbReference>
<dbReference type="Pfam" id="PF12796">
    <property type="entry name" value="Ank_2"/>
    <property type="match status" value="2"/>
</dbReference>
<evidence type="ECO:0000256" key="1">
    <source>
        <dbReference type="ARBA" id="ARBA00022737"/>
    </source>
</evidence>
<dbReference type="Proteomes" id="UP000011761">
    <property type="component" value="Unassembled WGS sequence"/>
</dbReference>
<dbReference type="InterPro" id="IPR027417">
    <property type="entry name" value="P-loop_NTPase"/>
</dbReference>
<sequence>MAGLDVAAGAVGIASFGIQVCQGLLSYYNGWKDYKSDISSAYDAIADLSKTLGLLKGSLERERLDDERSERVKTCLRSCEDGLRKLSAKLQELRKHGTPRGVRQKILSEAQRMLYPFRAETLLKLRQDVEGIQERLKLAIQVLQLDTNIAILAVQQSEQFRRMIDWLSPPDPWTNHHSARQRHEPNTGEWLLQCDQYRGWKAGAVRHVWMHGKAGCGKTVLCSTAVEDIQSHCQAAANAGCAVFYFSFSDDRKQSYENLLRSLIAQLGWKEPGLSMLRQAYDKQNRSVPGVDELERILSSSVSAFDDVFVLLDALDECPESGDLRQDMLVKVEKITQESTRIKIFATSRESGDIRDSMDTIRAKRIDIATSAVDADIRQYVTSQLASDRRLAGLGSASKAAIETTIMERSDGMFKWASCQLQELKKLKGSRPSHIAKALHDLPATLDETYTRMLTGIEDRYRSDALTCLRWLAYARSPPTLSQLVDAVITDCERVQVDFDDRGSLEDPLNILSGLIMIIRGGNDDEDGEHAQSDDVVGEDDDGGLGYDARRLKPDTRVRLAHFSVKEFLESERILESHAKSFHLQPSLGHHFIAQCCLTYMAQYSKCNNKKSTKEDLDVFPLVQYAAESWYYHSSLQRSEECSLECYILTTDEVLQDWLSIHQPDRSWEPPFSADAGNDTNKGLYYASFVGLQVAAALLLDKGADVNAQGGRYGNALQAVSFKGQAEIVRILLDKGAEIDAQGGWYGNALHAVSTEGYAEIVRILLDKGADINAQGGRYGNALQAASFKGQAEIVRILLDKGAEINAQGGWYGNALHAASTGGYAEIVRMLLDKGADINAQGGQYGNALQAASFEGYKEIVQMLLDKGADVNAQGGEFGNALQAALFQGNVEIVRILLDKGADINVQGGEYGNVLQAASFEYNAEIIRILLDKGADINI</sequence>
<feature type="domain" description="Nephrocystin 3-like N-terminal" evidence="4">
    <location>
        <begin position="186"/>
        <end position="349"/>
    </location>
</feature>
<dbReference type="Gene3D" id="3.40.50.300">
    <property type="entry name" value="P-loop containing nucleotide triphosphate hydrolases"/>
    <property type="match status" value="1"/>
</dbReference>
<feature type="repeat" description="ANK" evidence="2">
    <location>
        <begin position="844"/>
        <end position="876"/>
    </location>
</feature>
<keyword evidence="2" id="KW-0040">ANK repeat</keyword>
<protein>
    <recommendedName>
        <fullName evidence="4">Nephrocystin 3-like N-terminal domain-containing protein</fullName>
    </recommendedName>
</protein>
<dbReference type="Pfam" id="PF00023">
    <property type="entry name" value="Ank"/>
    <property type="match status" value="1"/>
</dbReference>
<dbReference type="KEGG" id="bcom:BAUCODRAFT_106474"/>
<dbReference type="eggNOG" id="KOG0502">
    <property type="taxonomic scope" value="Eukaryota"/>
</dbReference>
<gene>
    <name evidence="5" type="ORF">BAUCODRAFT_106474</name>
</gene>